<reference evidence="1 2" key="1">
    <citation type="submission" date="2021-08" db="EMBL/GenBank/DDBJ databases">
        <title>Muricauda profundi sp. nov., a marine bacterium isolated from deep seawater of the Mariana Trench.</title>
        <authorList>
            <person name="Wei Y."/>
        </authorList>
    </citation>
    <scope>NUCLEOTIDE SEQUENCE [LARGE SCALE GENOMIC DNA]</scope>
    <source>
        <strain evidence="1 2">W52</strain>
    </source>
</reference>
<evidence type="ECO:0000313" key="2">
    <source>
        <dbReference type="Proteomes" id="UP001196136"/>
    </source>
</evidence>
<proteinExistence type="predicted"/>
<organism evidence="1 2">
    <name type="scientific">Flagellimonas abyssi</name>
    <dbReference type="NCBI Taxonomy" id="2864871"/>
    <lineage>
        <taxon>Bacteria</taxon>
        <taxon>Pseudomonadati</taxon>
        <taxon>Bacteroidota</taxon>
        <taxon>Flavobacteriia</taxon>
        <taxon>Flavobacteriales</taxon>
        <taxon>Flavobacteriaceae</taxon>
        <taxon>Flagellimonas</taxon>
    </lineage>
</organism>
<accession>A0ABS7ERT6</accession>
<dbReference type="Proteomes" id="UP001196136">
    <property type="component" value="Unassembled WGS sequence"/>
</dbReference>
<keyword evidence="2" id="KW-1185">Reference proteome</keyword>
<sequence length="64" mass="7166">MLSDNIAIEKDKEVNQIIEPPDELDGAKVIKWAWSGDKSFGFIPTADSNDTIEIFGFAICQYDD</sequence>
<name>A0ABS7ERT6_9FLAO</name>
<protein>
    <submittedName>
        <fullName evidence="1">Uncharacterized protein</fullName>
    </submittedName>
</protein>
<gene>
    <name evidence="1" type="ORF">K1F36_07955</name>
</gene>
<comment type="caution">
    <text evidence="1">The sequence shown here is derived from an EMBL/GenBank/DDBJ whole genome shotgun (WGS) entry which is preliminary data.</text>
</comment>
<dbReference type="RefSeq" id="WP_220113346.1">
    <property type="nucleotide sequence ID" value="NZ_JAHZSV010000008.1"/>
</dbReference>
<dbReference type="EMBL" id="JAHZSV010000008">
    <property type="protein sequence ID" value="MBW8199759.1"/>
    <property type="molecule type" value="Genomic_DNA"/>
</dbReference>
<evidence type="ECO:0000313" key="1">
    <source>
        <dbReference type="EMBL" id="MBW8199759.1"/>
    </source>
</evidence>